<dbReference type="Pfam" id="PF00072">
    <property type="entry name" value="Response_reg"/>
    <property type="match status" value="1"/>
</dbReference>
<comment type="caution">
    <text evidence="4">The sequence shown here is derived from an EMBL/GenBank/DDBJ whole genome shotgun (WGS) entry which is preliminary data.</text>
</comment>
<proteinExistence type="predicted"/>
<accession>A0A7M3SWJ3</accession>
<dbReference type="PANTHER" id="PTHR44591:SF3">
    <property type="entry name" value="RESPONSE REGULATORY DOMAIN-CONTAINING PROTEIN"/>
    <property type="match status" value="1"/>
</dbReference>
<protein>
    <submittedName>
        <fullName evidence="4">Response regulator</fullName>
    </submittedName>
</protein>
<name>A0A7M3SWJ3_9FLAO</name>
<dbReference type="Proteomes" id="UP000460416">
    <property type="component" value="Unassembled WGS sequence"/>
</dbReference>
<dbReference type="GO" id="GO:0000160">
    <property type="term" value="P:phosphorelay signal transduction system"/>
    <property type="evidence" value="ECO:0007669"/>
    <property type="project" value="InterPro"/>
</dbReference>
<dbReference type="SMART" id="SM00448">
    <property type="entry name" value="REC"/>
    <property type="match status" value="1"/>
</dbReference>
<dbReference type="InterPro" id="IPR001789">
    <property type="entry name" value="Sig_transdc_resp-reg_receiver"/>
</dbReference>
<reference evidence="4 5" key="1">
    <citation type="submission" date="2019-07" db="EMBL/GenBank/DDBJ databases">
        <title>Gramella aestuarii sp. nov., isolated from a tidal flat, and emended description of Gramella echinicola.</title>
        <authorList>
            <person name="Liu L."/>
        </authorList>
    </citation>
    <scope>NUCLEOTIDE SEQUENCE [LARGE SCALE GENOMIC DNA]</scope>
    <source>
        <strain evidence="4 5">BS12</strain>
    </source>
</reference>
<dbReference type="EMBL" id="VJVW01000001">
    <property type="protein sequence ID" value="MUP40974.1"/>
    <property type="molecule type" value="Genomic_DNA"/>
</dbReference>
<dbReference type="RefSeq" id="WP_156272819.1">
    <property type="nucleotide sequence ID" value="NZ_BAABGI010000005.1"/>
</dbReference>
<evidence type="ECO:0000313" key="4">
    <source>
        <dbReference type="EMBL" id="MUP40974.1"/>
    </source>
</evidence>
<dbReference type="InterPro" id="IPR050595">
    <property type="entry name" value="Bact_response_regulator"/>
</dbReference>
<evidence type="ECO:0000313" key="5">
    <source>
        <dbReference type="Proteomes" id="UP000460416"/>
    </source>
</evidence>
<dbReference type="SUPFAM" id="SSF52172">
    <property type="entry name" value="CheY-like"/>
    <property type="match status" value="1"/>
</dbReference>
<evidence type="ECO:0000256" key="1">
    <source>
        <dbReference type="ARBA" id="ARBA00022553"/>
    </source>
</evidence>
<keyword evidence="1 2" id="KW-0597">Phosphoprotein</keyword>
<dbReference type="PANTHER" id="PTHR44591">
    <property type="entry name" value="STRESS RESPONSE REGULATOR PROTEIN 1"/>
    <property type="match status" value="1"/>
</dbReference>
<sequence length="124" mass="13688">MAEVLKILVIDDDAGIGHMMQMVLEFSGYEVSVTEKPNEAEQLISEKEADLVILDMLISGVNGIDVCKRIRKNEDPAIAKVPILMMSALYNAGVKCKKAGANDFIAKPFEMDELTQRVEGLMKD</sequence>
<organism evidence="4 5">
    <name type="scientific">Christiangramia aestuarii</name>
    <dbReference type="NCBI Taxonomy" id="1028746"/>
    <lineage>
        <taxon>Bacteria</taxon>
        <taxon>Pseudomonadati</taxon>
        <taxon>Bacteroidota</taxon>
        <taxon>Flavobacteriia</taxon>
        <taxon>Flavobacteriales</taxon>
        <taxon>Flavobacteriaceae</taxon>
        <taxon>Christiangramia</taxon>
    </lineage>
</organism>
<feature type="domain" description="Response regulatory" evidence="3">
    <location>
        <begin position="6"/>
        <end position="122"/>
    </location>
</feature>
<dbReference type="InterPro" id="IPR011006">
    <property type="entry name" value="CheY-like_superfamily"/>
</dbReference>
<dbReference type="AlphaFoldDB" id="A0A7M3SWJ3"/>
<feature type="modified residue" description="4-aspartylphosphate" evidence="2">
    <location>
        <position position="55"/>
    </location>
</feature>
<gene>
    <name evidence="4" type="ORF">FLP08_00165</name>
</gene>
<evidence type="ECO:0000259" key="3">
    <source>
        <dbReference type="PROSITE" id="PS50110"/>
    </source>
</evidence>
<dbReference type="PROSITE" id="PS50110">
    <property type="entry name" value="RESPONSE_REGULATORY"/>
    <property type="match status" value="1"/>
</dbReference>
<dbReference type="OrthoDB" id="9789181at2"/>
<keyword evidence="5" id="KW-1185">Reference proteome</keyword>
<dbReference type="Gene3D" id="3.40.50.2300">
    <property type="match status" value="1"/>
</dbReference>
<evidence type="ECO:0000256" key="2">
    <source>
        <dbReference type="PROSITE-ProRule" id="PRU00169"/>
    </source>
</evidence>